<dbReference type="WBParaSite" id="ES5_v2.g25411.t1">
    <property type="protein sequence ID" value="ES5_v2.g25411.t1"/>
    <property type="gene ID" value="ES5_v2.g25411"/>
</dbReference>
<accession>A0AC34G6R8</accession>
<evidence type="ECO:0000313" key="1">
    <source>
        <dbReference type="Proteomes" id="UP000887579"/>
    </source>
</evidence>
<evidence type="ECO:0000313" key="2">
    <source>
        <dbReference type="WBParaSite" id="ES5_v2.g25411.t1"/>
    </source>
</evidence>
<reference evidence="2" key="1">
    <citation type="submission" date="2022-11" db="UniProtKB">
        <authorList>
            <consortium name="WormBaseParasite"/>
        </authorList>
    </citation>
    <scope>IDENTIFICATION</scope>
</reference>
<sequence>MQSISFSNVTLIDESRESSGRPLWLSLINRASKLGFNTRILLFVELEKDISASIFNGQCVNYIDCLRSCKTLPELAKVLETNANEIGSQKSLLVIDNLTLLSRRFGIDSIGAIVFSIGQICPILSRFQRNPFSDIECNRIKSIATTILSLSKSNEDGKQICKTITFKKGGLGIREKIETYEISSETAGITSRSIETGTKKAATSSTQSSTQSSDFMPCHGGSTVSSSRERTQREKASVILPFTRAQTEKGLVGLNANRKKPMGAKIEYFAEKCDDLEDSDPDEELMY</sequence>
<proteinExistence type="predicted"/>
<protein>
    <submittedName>
        <fullName evidence="2">Elongator complex protein 5</fullName>
    </submittedName>
</protein>
<dbReference type="Proteomes" id="UP000887579">
    <property type="component" value="Unplaced"/>
</dbReference>
<organism evidence="1 2">
    <name type="scientific">Panagrolaimus sp. ES5</name>
    <dbReference type="NCBI Taxonomy" id="591445"/>
    <lineage>
        <taxon>Eukaryota</taxon>
        <taxon>Metazoa</taxon>
        <taxon>Ecdysozoa</taxon>
        <taxon>Nematoda</taxon>
        <taxon>Chromadorea</taxon>
        <taxon>Rhabditida</taxon>
        <taxon>Tylenchina</taxon>
        <taxon>Panagrolaimomorpha</taxon>
        <taxon>Panagrolaimoidea</taxon>
        <taxon>Panagrolaimidae</taxon>
        <taxon>Panagrolaimus</taxon>
    </lineage>
</organism>
<name>A0AC34G6R8_9BILA</name>